<feature type="compositionally biased region" description="Pro residues" evidence="5">
    <location>
        <begin position="233"/>
        <end position="248"/>
    </location>
</feature>
<name>A0ABR3QAX4_9TREE</name>
<feature type="compositionally biased region" description="Pro residues" evidence="5">
    <location>
        <begin position="338"/>
        <end position="353"/>
    </location>
</feature>
<dbReference type="Pfam" id="PF06058">
    <property type="entry name" value="DCP1"/>
    <property type="match status" value="1"/>
</dbReference>
<dbReference type="PANTHER" id="PTHR16290:SF0">
    <property type="entry name" value="DECAPPING PROTEIN 1, ISOFORM A"/>
    <property type="match status" value="1"/>
</dbReference>
<feature type="compositionally biased region" description="Pro residues" evidence="5">
    <location>
        <begin position="256"/>
        <end position="290"/>
    </location>
</feature>
<dbReference type="InterPro" id="IPR011993">
    <property type="entry name" value="PH-like_dom_sf"/>
</dbReference>
<protein>
    <recommendedName>
        <fullName evidence="8">WH1 domain-containing protein</fullName>
    </recommendedName>
</protein>
<evidence type="ECO:0000256" key="4">
    <source>
        <dbReference type="ARBA" id="ARBA00022664"/>
    </source>
</evidence>
<feature type="compositionally biased region" description="Low complexity" evidence="5">
    <location>
        <begin position="217"/>
        <end position="232"/>
    </location>
</feature>
<comment type="subcellular location">
    <subcellularLocation>
        <location evidence="1">Cytoplasm</location>
    </subcellularLocation>
</comment>
<comment type="caution">
    <text evidence="6">The sequence shown here is derived from an EMBL/GenBank/DDBJ whole genome shotgun (WGS) entry which is preliminary data.</text>
</comment>
<dbReference type="InterPro" id="IPR010334">
    <property type="entry name" value="Dcp1"/>
</dbReference>
<accession>A0ABR3QAX4</accession>
<comment type="similarity">
    <text evidence="2">Belongs to the DCP1 family.</text>
</comment>
<dbReference type="SUPFAM" id="SSF50729">
    <property type="entry name" value="PH domain-like"/>
    <property type="match status" value="1"/>
</dbReference>
<evidence type="ECO:0008006" key="8">
    <source>
        <dbReference type="Google" id="ProtNLM"/>
    </source>
</evidence>
<gene>
    <name evidence="6" type="ORF">Q8F55_002632</name>
</gene>
<evidence type="ECO:0000313" key="7">
    <source>
        <dbReference type="Proteomes" id="UP001565368"/>
    </source>
</evidence>
<feature type="region of interest" description="Disordered" evidence="5">
    <location>
        <begin position="142"/>
        <end position="163"/>
    </location>
</feature>
<organism evidence="6 7">
    <name type="scientific">Vanrija albida</name>
    <dbReference type="NCBI Taxonomy" id="181172"/>
    <lineage>
        <taxon>Eukaryota</taxon>
        <taxon>Fungi</taxon>
        <taxon>Dikarya</taxon>
        <taxon>Basidiomycota</taxon>
        <taxon>Agaricomycotina</taxon>
        <taxon>Tremellomycetes</taxon>
        <taxon>Trichosporonales</taxon>
        <taxon>Trichosporonaceae</taxon>
        <taxon>Vanrija</taxon>
    </lineage>
</organism>
<feature type="compositionally biased region" description="Low complexity" evidence="5">
    <location>
        <begin position="375"/>
        <end position="385"/>
    </location>
</feature>
<evidence type="ECO:0000256" key="2">
    <source>
        <dbReference type="ARBA" id="ARBA00008778"/>
    </source>
</evidence>
<dbReference type="Proteomes" id="UP001565368">
    <property type="component" value="Unassembled WGS sequence"/>
</dbReference>
<feature type="compositionally biased region" description="Pro residues" evidence="5">
    <location>
        <begin position="192"/>
        <end position="216"/>
    </location>
</feature>
<keyword evidence="4" id="KW-0507">mRNA processing</keyword>
<evidence type="ECO:0000256" key="5">
    <source>
        <dbReference type="SAM" id="MobiDB-lite"/>
    </source>
</evidence>
<evidence type="ECO:0000256" key="3">
    <source>
        <dbReference type="ARBA" id="ARBA00022490"/>
    </source>
</evidence>
<feature type="region of interest" description="Disordered" evidence="5">
    <location>
        <begin position="177"/>
        <end position="404"/>
    </location>
</feature>
<feature type="compositionally biased region" description="Low complexity" evidence="5">
    <location>
        <begin position="291"/>
        <end position="304"/>
    </location>
</feature>
<dbReference type="EMBL" id="JBBXJM010000002">
    <property type="protein sequence ID" value="KAL1411667.1"/>
    <property type="molecule type" value="Genomic_DNA"/>
</dbReference>
<keyword evidence="3" id="KW-0963">Cytoplasm</keyword>
<evidence type="ECO:0000256" key="1">
    <source>
        <dbReference type="ARBA" id="ARBA00004496"/>
    </source>
</evidence>
<evidence type="ECO:0000313" key="6">
    <source>
        <dbReference type="EMBL" id="KAL1411667.1"/>
    </source>
</evidence>
<dbReference type="GeneID" id="95983675"/>
<sequence>MAARPPASPGPDAAALRHATNLRAVQRADNALAEILDTATYTVIYHYGDDRWIKQKQEGSMFVVRRTKAPEYALFLLNRAAIKNVTIPLVPGEMKAKVIDASMLQVSRRGEKAPYGIWFADSADVQRFADTILKVCGPPSAKPAAAADAAPPPPAVPAPITGASEDGFSRLFSGLTTVSGSQSASQSASPLPSAPAPAPAPPAPAPQAYPPAPFAPGPFQLPGLPIPGLNAPLPGPPPAFPSQPPSGFPPGAAGFPPGPPQGFPNQGPFPPSPQRIPPPFHNAYTPPPPVRQTATPPAASSEPPLKAPPPASLPAQSYAPGQTVDDLLSSILGVPGAGAPPAPPVSAPGPVPAPAAGAPASPPKAGPQGPIPSQAARRAARLAPAGNPVPQPMSQSQSPSNVNAADAAVLRDAITTPFANGARSTAPLGRQDLADVLVRLLQTDPRFVDDVWRTYLARIGAPQPPPHV</sequence>
<feature type="compositionally biased region" description="Low complexity" evidence="5">
    <location>
        <begin position="392"/>
        <end position="403"/>
    </location>
</feature>
<keyword evidence="7" id="KW-1185">Reference proteome</keyword>
<reference evidence="6 7" key="1">
    <citation type="submission" date="2023-08" db="EMBL/GenBank/DDBJ databases">
        <title>Annotated Genome Sequence of Vanrija albida AlHP1.</title>
        <authorList>
            <person name="Herzog R."/>
        </authorList>
    </citation>
    <scope>NUCLEOTIDE SEQUENCE [LARGE SCALE GENOMIC DNA]</scope>
    <source>
        <strain evidence="6 7">AlHP1</strain>
    </source>
</reference>
<proteinExistence type="inferred from homology"/>
<dbReference type="Gene3D" id="2.30.29.30">
    <property type="entry name" value="Pleckstrin-homology domain (PH domain)/Phosphotyrosine-binding domain (PTB)"/>
    <property type="match status" value="1"/>
</dbReference>
<dbReference type="PANTHER" id="PTHR16290">
    <property type="entry name" value="TRANSCRIPTION FACTOR SMIF DECAPPING ENZYME DCP1"/>
    <property type="match status" value="1"/>
</dbReference>
<dbReference type="RefSeq" id="XP_069211611.1">
    <property type="nucleotide sequence ID" value="XM_069351225.1"/>
</dbReference>
<feature type="compositionally biased region" description="Low complexity" evidence="5">
    <location>
        <begin position="179"/>
        <end position="191"/>
    </location>
</feature>